<feature type="transmembrane region" description="Helical" evidence="1">
    <location>
        <begin position="1564"/>
        <end position="1586"/>
    </location>
</feature>
<dbReference type="OrthoDB" id="73766at2759"/>
<dbReference type="Proteomes" id="UP000030745">
    <property type="component" value="Unassembled WGS sequence"/>
</dbReference>
<evidence type="ECO:0000256" key="1">
    <source>
        <dbReference type="SAM" id="Phobius"/>
    </source>
</evidence>
<dbReference type="EMBL" id="KK583206">
    <property type="protein sequence ID" value="KDO29410.1"/>
    <property type="molecule type" value="Genomic_DNA"/>
</dbReference>
<feature type="transmembrane region" description="Helical" evidence="1">
    <location>
        <begin position="1510"/>
        <end position="1528"/>
    </location>
</feature>
<evidence type="ECO:0000313" key="3">
    <source>
        <dbReference type="Proteomes" id="UP000030745"/>
    </source>
</evidence>
<proteinExistence type="predicted"/>
<protein>
    <submittedName>
        <fullName evidence="2">Uncharacterized protein</fullName>
    </submittedName>
</protein>
<keyword evidence="1" id="KW-1133">Transmembrane helix</keyword>
<feature type="transmembrane region" description="Helical" evidence="1">
    <location>
        <begin position="567"/>
        <end position="588"/>
    </location>
</feature>
<reference evidence="2 3" key="1">
    <citation type="journal article" date="2013" name="PLoS Genet.">
        <title>Distinctive expansion of potential virulence genes in the genome of the oomycete fish pathogen Saprolegnia parasitica.</title>
        <authorList>
            <person name="Jiang R.H."/>
            <person name="de Bruijn I."/>
            <person name="Haas B.J."/>
            <person name="Belmonte R."/>
            <person name="Lobach L."/>
            <person name="Christie J."/>
            <person name="van den Ackerveken G."/>
            <person name="Bottin A."/>
            <person name="Bulone V."/>
            <person name="Diaz-Moreno S.M."/>
            <person name="Dumas B."/>
            <person name="Fan L."/>
            <person name="Gaulin E."/>
            <person name="Govers F."/>
            <person name="Grenville-Briggs L.J."/>
            <person name="Horner N.R."/>
            <person name="Levin J.Z."/>
            <person name="Mammella M."/>
            <person name="Meijer H.J."/>
            <person name="Morris P."/>
            <person name="Nusbaum C."/>
            <person name="Oome S."/>
            <person name="Phillips A.J."/>
            <person name="van Rooyen D."/>
            <person name="Rzeszutek E."/>
            <person name="Saraiva M."/>
            <person name="Secombes C.J."/>
            <person name="Seidl M.F."/>
            <person name="Snel B."/>
            <person name="Stassen J.H."/>
            <person name="Sykes S."/>
            <person name="Tripathy S."/>
            <person name="van den Berg H."/>
            <person name="Vega-Arreguin J.C."/>
            <person name="Wawra S."/>
            <person name="Young S.K."/>
            <person name="Zeng Q."/>
            <person name="Dieguez-Uribeondo J."/>
            <person name="Russ C."/>
            <person name="Tyler B.M."/>
            <person name="van West P."/>
        </authorList>
    </citation>
    <scope>NUCLEOTIDE SEQUENCE [LARGE SCALE GENOMIC DNA]</scope>
    <source>
        <strain evidence="2 3">CBS 223.65</strain>
    </source>
</reference>
<dbReference type="KEGG" id="spar:SPRG_05947"/>
<keyword evidence="1" id="KW-0812">Transmembrane</keyword>
<gene>
    <name evidence="2" type="ORF">SPRG_05947</name>
</gene>
<dbReference type="RefSeq" id="XP_012199912.1">
    <property type="nucleotide sequence ID" value="XM_012344522.1"/>
</dbReference>
<name>A0A067CJN3_SAPPC</name>
<dbReference type="OMA" id="AINDLWS"/>
<organism evidence="2 3">
    <name type="scientific">Saprolegnia parasitica (strain CBS 223.65)</name>
    <dbReference type="NCBI Taxonomy" id="695850"/>
    <lineage>
        <taxon>Eukaryota</taxon>
        <taxon>Sar</taxon>
        <taxon>Stramenopiles</taxon>
        <taxon>Oomycota</taxon>
        <taxon>Saprolegniomycetes</taxon>
        <taxon>Saprolegniales</taxon>
        <taxon>Saprolegniaceae</taxon>
        <taxon>Saprolegnia</taxon>
    </lineage>
</organism>
<feature type="transmembrane region" description="Helical" evidence="1">
    <location>
        <begin position="1394"/>
        <end position="1415"/>
    </location>
</feature>
<feature type="transmembrane region" description="Helical" evidence="1">
    <location>
        <begin position="16"/>
        <end position="35"/>
    </location>
</feature>
<accession>A0A067CJN3</accession>
<dbReference type="VEuPathDB" id="FungiDB:SPRG_05947"/>
<dbReference type="GeneID" id="24128320"/>
<evidence type="ECO:0000313" key="2">
    <source>
        <dbReference type="EMBL" id="KDO29410.1"/>
    </source>
</evidence>
<sequence length="1682" mass="184209">MAQVLPTTAVVPQSPLLVVFGIVYIVLSALLSHVYTQTLSLSANNDLWWPQYNVSGHEAFLADVSNALLMAHSSTYTADLLSLRTRKTYVDANATTTLYPTYARELVLHELTSLSYAIDNLRTLSASWALQVSTQWCYVDFERHFALAHTAARQARCDIKYARNAAVYVEATLRNLVWADFIGAWGGQGNVFTVALEAGLAASSRGQRWLEITSRARGSTSVEAELAYWQSFALTSFTLQWQNLQQTGITESMAIRNAMGIPHTFRIKSLDHWPGPGTSVNLFWGAINDLWSLTLLNASLLAGAPNDFRNANISLESINGNMNADGDFAAPSATLRAHLGPFVSIDAFLIGVPRSLRAAYVALAGDATSSPAIALQVQPKAWAKATFYTGSPLCVQGPSATTFAQRPFSFDDSCSTLPQPLTVALTRQGAQFAHSMTSTPPPHDLCLGQPPECVQVLQTAQSTSTIHALLRQNATTETAALNISLVQIATDADGAWQLLQQGILADNDPSSWPQFYGWLLLHDWILGSREVVSFEGDAGTLVLISNAYEPVQYATSSGSMEGATMHVWHLLAALNFLYVVVAAAVLVYMTRGRFTGANAFFFNRIVGSVWIGRPFSYLRGLSAIALMSTAPLSLVETSSGTSRLVATPRSWAEAALLSGEATWTTYVLQDVLLLVRSPHQARSELPRASLVSFALFLALERAWPVAPSLTLERACYSENIDAFLVCHSGTIDIGSAYRVVLYLAVPLAALVLGACVRRHDVSNVTKYDAHLCGLSRALFRYPSDGTDRAALCMSGILTWRLWDRSYTFDIKTWTFLRLESAKAGPPVDQCVASSDVPVAAPRIFRAIGFVYVVSAITASVSYMQVSAVSLANDLFWPGFNTTGTHVFLASWIQLQLLLYAQPNTTALTAPHVNLPKPFNATAVTIAPPLNYAAKLQHGAFATRLDAIVAGLRALDGCDGPWVFTPYCYLDLTRRWEMANSATRQARCSAMVTNGAIYLETLLRNVDAPSWRTCWGDAFDVAIGSELRQSQAGREWLGSAYLTRSLAIADEVTYWQEHGITYNIVNCYDATYPLTLQAQNGSYRFSSQTSWKMYWALANDLSAVMRNESSLHGLSLLRSSARYGFANQSMEAVLMQSGELTAPFTAGFALVSDILGPFGSVDMIYVSVPSLLQETFADLLECLKTSLAGDAEVQMQFADLVAMPYLAPIPHTTSLSALHMGLPTQFSFSLPCNPVAPFVAALNPTVEQYVVALAMARDIMPSIRDVCDLVPSNAGPCHAYLPPIIAFANDHVLTPLDMRAVRAQVASLSIELLLYAHANTSAATELAHLPLFHASDFDIYAWLFLSDWVLGLREVVSFQGDSNTLTHLSDLQQPMAEQIGSWQLSTNNALYTRAGVLYITCVLLGVAVIVTCYILASRGAFEWLNMFELSRVGGIVWVGRPLLLLRATTALSVLSTATLELLYENNAISAFQTVQNPWYTTLLAASEVTWLVAVVNDVAMALTQAYTAHYATFNSVAVWATVALLSFVSPVTHTVSLQPVCDLVQLDWQIVCASGHIVIGQWSRYVALVTIVVGWNGVCYVSTRLWLRRPPATHGRSVFLSCGAKYLFEHRQWTHGGVYYLDRASAVLTGLLTLRWRRQLYVFDVKLWRIFVATPSGCTQMPGRWRYCIALTEEVLVSHPGWR</sequence>
<keyword evidence="1" id="KW-0472">Membrane</keyword>
<keyword evidence="3" id="KW-1185">Reference proteome</keyword>